<dbReference type="RefSeq" id="WP_268263912.1">
    <property type="nucleotide sequence ID" value="NZ_JALQCW010000078.1"/>
</dbReference>
<evidence type="ECO:0000256" key="4">
    <source>
        <dbReference type="ARBA" id="ARBA00022475"/>
    </source>
</evidence>
<comment type="subcellular location">
    <subcellularLocation>
        <location evidence="1">Cell inner membrane</location>
        <topology evidence="1">Single-pass membrane protein</topology>
    </subcellularLocation>
</comment>
<reference evidence="12 13" key="1">
    <citation type="journal article" date="2022" name="Int. J. Syst. Evol. Microbiol.">
        <title>Pseudomonas aegrilactucae sp. nov. and Pseudomonas morbosilactucae sp. nov., pathogens causing bacterial rot of lettuce in Japan.</title>
        <authorList>
            <person name="Sawada H."/>
            <person name="Fujikawa T."/>
            <person name="Satou M."/>
        </authorList>
    </citation>
    <scope>NUCLEOTIDE SEQUENCE [LARGE SCALE GENOMIC DNA]</scope>
    <source>
        <strain evidence="10 12">MAFF 302030</strain>
        <strain evidence="11 13">MAFF 302046</strain>
    </source>
</reference>
<comment type="similarity">
    <text evidence="2">Belongs to the GSP M family.</text>
</comment>
<keyword evidence="4" id="KW-1003">Cell membrane</keyword>
<keyword evidence="9" id="KW-0472">Membrane</keyword>
<evidence type="ECO:0000256" key="3">
    <source>
        <dbReference type="ARBA" id="ARBA00022448"/>
    </source>
</evidence>
<keyword evidence="7" id="KW-0653">Protein transport</keyword>
<evidence type="ECO:0000256" key="5">
    <source>
        <dbReference type="ARBA" id="ARBA00022519"/>
    </source>
</evidence>
<evidence type="ECO:0000256" key="2">
    <source>
        <dbReference type="ARBA" id="ARBA00010637"/>
    </source>
</evidence>
<evidence type="ECO:0000256" key="7">
    <source>
        <dbReference type="ARBA" id="ARBA00022927"/>
    </source>
</evidence>
<proteinExistence type="inferred from homology"/>
<dbReference type="EMBL" id="JALQCX010000081">
    <property type="protein sequence ID" value="MCK9818330.1"/>
    <property type="molecule type" value="Genomic_DNA"/>
</dbReference>
<evidence type="ECO:0000256" key="9">
    <source>
        <dbReference type="ARBA" id="ARBA00023136"/>
    </source>
</evidence>
<dbReference type="InterPro" id="IPR023229">
    <property type="entry name" value="T2SS_M_periplasmic_sf"/>
</dbReference>
<dbReference type="AlphaFoldDB" id="A0A9X1YZP8"/>
<dbReference type="SUPFAM" id="SSF103054">
    <property type="entry name" value="General secretion pathway protein M, EpsM"/>
    <property type="match status" value="1"/>
</dbReference>
<dbReference type="EMBL" id="JALQCW010000078">
    <property type="protein sequence ID" value="MCK9801087.1"/>
    <property type="molecule type" value="Genomic_DNA"/>
</dbReference>
<sequence>MNKPLLALYRQRCRDLLQQARVAWRGLSLREQRLLGASMTLLLGLAVGLLWVQPALQTIDHWQAETPKLRSQAQALDALLQEQSGAGQAQGEDLEQALRRTLDEAGLKDHYQLQAADPATWQLSFTQAPADAVVGWLLGWPRQFSLRVVQAQLQRAAGADTQDSAGTLSGTVRMDHTLNAKEAS</sequence>
<dbReference type="Proteomes" id="UP001155059">
    <property type="component" value="Unassembled WGS sequence"/>
</dbReference>
<keyword evidence="13" id="KW-1185">Reference proteome</keyword>
<comment type="caution">
    <text evidence="10">The sequence shown here is derived from an EMBL/GenBank/DDBJ whole genome shotgun (WGS) entry which is preliminary data.</text>
</comment>
<dbReference type="GO" id="GO:0015628">
    <property type="term" value="P:protein secretion by the type II secretion system"/>
    <property type="evidence" value="ECO:0007669"/>
    <property type="project" value="InterPro"/>
</dbReference>
<dbReference type="GO" id="GO:0005886">
    <property type="term" value="C:plasma membrane"/>
    <property type="evidence" value="ECO:0007669"/>
    <property type="project" value="UniProtKB-SubCell"/>
</dbReference>
<evidence type="ECO:0000256" key="6">
    <source>
        <dbReference type="ARBA" id="ARBA00022692"/>
    </source>
</evidence>
<gene>
    <name evidence="10" type="ORF">M1B34_26290</name>
    <name evidence="11" type="ORF">M1B35_30480</name>
</gene>
<keyword evidence="6" id="KW-0812">Transmembrane</keyword>
<dbReference type="Pfam" id="PF04612">
    <property type="entry name" value="T2SSM"/>
    <property type="match status" value="1"/>
</dbReference>
<dbReference type="GO" id="GO:0015627">
    <property type="term" value="C:type II protein secretion system complex"/>
    <property type="evidence" value="ECO:0007669"/>
    <property type="project" value="InterPro"/>
</dbReference>
<dbReference type="InterPro" id="IPR007690">
    <property type="entry name" value="T2SS_GspM"/>
</dbReference>
<organism evidence="10 12">
    <name type="scientific">Pseudomonas morbosilactucae</name>
    <dbReference type="NCBI Taxonomy" id="2938197"/>
    <lineage>
        <taxon>Bacteria</taxon>
        <taxon>Pseudomonadati</taxon>
        <taxon>Pseudomonadota</taxon>
        <taxon>Gammaproteobacteria</taxon>
        <taxon>Pseudomonadales</taxon>
        <taxon>Pseudomonadaceae</taxon>
        <taxon>Pseudomonas</taxon>
    </lineage>
</organism>
<name>A0A9X1YZP8_9PSED</name>
<reference evidence="12 13" key="2">
    <citation type="journal article" date="2023" name="Plant Pathol.">
        <title>Dismantling and reorganizing Pseudomonas marginalis sensu#lato.</title>
        <authorList>
            <person name="Sawada H."/>
            <person name="Fujikawa T."/>
            <person name="Satou M."/>
        </authorList>
    </citation>
    <scope>NUCLEOTIDE SEQUENCE [LARGE SCALE GENOMIC DNA]</scope>
    <source>
        <strain evidence="10 12">MAFF 302030</strain>
        <strain evidence="11 13">MAFF 302046</strain>
    </source>
</reference>
<protein>
    <submittedName>
        <fullName evidence="10">Type II secretion system protein M</fullName>
    </submittedName>
</protein>
<evidence type="ECO:0000313" key="12">
    <source>
        <dbReference type="Proteomes" id="UP001155059"/>
    </source>
</evidence>
<evidence type="ECO:0000313" key="10">
    <source>
        <dbReference type="EMBL" id="MCK9801087.1"/>
    </source>
</evidence>
<keyword evidence="3" id="KW-0813">Transport</keyword>
<keyword evidence="5" id="KW-0997">Cell inner membrane</keyword>
<evidence type="ECO:0000313" key="11">
    <source>
        <dbReference type="EMBL" id="MCK9818330.1"/>
    </source>
</evidence>
<dbReference type="Proteomes" id="UP001155163">
    <property type="component" value="Unassembled WGS sequence"/>
</dbReference>
<keyword evidence="8" id="KW-1133">Transmembrane helix</keyword>
<evidence type="ECO:0000256" key="8">
    <source>
        <dbReference type="ARBA" id="ARBA00022989"/>
    </source>
</evidence>
<evidence type="ECO:0000313" key="13">
    <source>
        <dbReference type="Proteomes" id="UP001155163"/>
    </source>
</evidence>
<evidence type="ECO:0000256" key="1">
    <source>
        <dbReference type="ARBA" id="ARBA00004377"/>
    </source>
</evidence>
<accession>A0A9X1YZP8</accession>